<dbReference type="PANTHER" id="PTHR30572:SF4">
    <property type="entry name" value="ABC TRANSPORTER PERMEASE YTRF"/>
    <property type="match status" value="1"/>
</dbReference>
<feature type="transmembrane region" description="Helical" evidence="7">
    <location>
        <begin position="666"/>
        <end position="685"/>
    </location>
</feature>
<evidence type="ECO:0000256" key="4">
    <source>
        <dbReference type="ARBA" id="ARBA00022989"/>
    </source>
</evidence>
<feature type="transmembrane region" description="Helical" evidence="7">
    <location>
        <begin position="20"/>
        <end position="42"/>
    </location>
</feature>
<feature type="transmembrane region" description="Helical" evidence="7">
    <location>
        <begin position="324"/>
        <end position="346"/>
    </location>
</feature>
<organism evidence="9 10">
    <name type="scientific">Candidatus Choladousia intestinavium</name>
    <dbReference type="NCBI Taxonomy" id="2840727"/>
    <lineage>
        <taxon>Bacteria</taxon>
        <taxon>Bacillati</taxon>
        <taxon>Bacillota</taxon>
        <taxon>Clostridia</taxon>
        <taxon>Lachnospirales</taxon>
        <taxon>Lachnospiraceae</taxon>
        <taxon>Lachnospiraceae incertae sedis</taxon>
        <taxon>Candidatus Choladousia</taxon>
    </lineage>
</organism>
<evidence type="ECO:0000256" key="3">
    <source>
        <dbReference type="ARBA" id="ARBA00022692"/>
    </source>
</evidence>
<feature type="transmembrane region" description="Helical" evidence="7">
    <location>
        <begin position="606"/>
        <end position="630"/>
    </location>
</feature>
<evidence type="ECO:0000256" key="5">
    <source>
        <dbReference type="ARBA" id="ARBA00023136"/>
    </source>
</evidence>
<keyword evidence="2" id="KW-1003">Cell membrane</keyword>
<feature type="transmembrane region" description="Helical" evidence="7">
    <location>
        <begin position="697"/>
        <end position="717"/>
    </location>
</feature>
<dbReference type="InterPro" id="IPR050250">
    <property type="entry name" value="Macrolide_Exporter_MacB"/>
</dbReference>
<name>A0A9D1D8P0_9FIRM</name>
<evidence type="ECO:0000313" key="10">
    <source>
        <dbReference type="Proteomes" id="UP000886757"/>
    </source>
</evidence>
<evidence type="ECO:0000259" key="8">
    <source>
        <dbReference type="Pfam" id="PF02687"/>
    </source>
</evidence>
<evidence type="ECO:0000313" key="9">
    <source>
        <dbReference type="EMBL" id="HIR13470.1"/>
    </source>
</evidence>
<dbReference type="Proteomes" id="UP000886757">
    <property type="component" value="Unassembled WGS sequence"/>
</dbReference>
<keyword evidence="3 7" id="KW-0812">Transmembrane</keyword>
<sequence>MGRKDFAGSVKGKIFAGRSVFLASFFAALFLALLVGLFYNFWKYEVERICLEEGSWQGRLTGEISREELEVIESYENVEKVEINQELSQGQEITADLYFRDMSRILEDMPQIAVLAGLSPETAEYHHSLLNLYMIRDPKDPAPRLIFPLFLGITVLACVSLILIIHNAFGISMQSRIRQLGIISSVGATPGQIRGLLMREAAVLCAVPVLLGSALGVLGSRGVIWWLNAFAGEMAADRHEAVWGFHPLAFAGTLGAAAATVLVSAWLPARKLCRVTPLEAVREPAELQLKKRKKSPFLSCLFGIEGELAGNALKAQKKAFRTGTLALTFSFLAFTLMECFFTLSGISTRMTYFERYQDAWDVMVTVNNTEIENFTETDELQTMEGVRSAVVYQKADVKRILDEEELSRELTSLGGLARAPREQAQPYGDGWIVNAPLVILDDASFVQYCEQIGAEPDTDGAVVYNRIWDVENSNFRNPKYLPYMKEESDSAALCREGAQEETVEIPVLAYTQEAPLLREEYGTEDYYELVHFLPLSLWEEIKDSLGGAEADTYIRILGKENGNLEELEEIQERAESLLEGKYDIETENRIQEKLDNDRSIEGMMTILGGFCILLALIGIGNIFSNALGFVSQRKREFARYLSVGMTPGGLRKMFCAEALVIAGKPLAVTVPITVLALALMLRASYLEPAVFIREAPVFPILLFILGIFAAVALAYYLGGRKVLRRELSEMLRDDSLW</sequence>
<accession>A0A9D1D8P0</accession>
<dbReference type="AlphaFoldDB" id="A0A9D1D8P0"/>
<proteinExistence type="inferred from homology"/>
<gene>
    <name evidence="9" type="ORF">IAB31_06065</name>
</gene>
<feature type="transmembrane region" description="Helical" evidence="7">
    <location>
        <begin position="145"/>
        <end position="169"/>
    </location>
</feature>
<evidence type="ECO:0000256" key="6">
    <source>
        <dbReference type="ARBA" id="ARBA00038076"/>
    </source>
</evidence>
<keyword evidence="4 7" id="KW-1133">Transmembrane helix</keyword>
<comment type="subcellular location">
    <subcellularLocation>
        <location evidence="1">Cell membrane</location>
        <topology evidence="1">Multi-pass membrane protein</topology>
    </subcellularLocation>
</comment>
<dbReference type="PANTHER" id="PTHR30572">
    <property type="entry name" value="MEMBRANE COMPONENT OF TRANSPORTER-RELATED"/>
    <property type="match status" value="1"/>
</dbReference>
<evidence type="ECO:0000256" key="7">
    <source>
        <dbReference type="SAM" id="Phobius"/>
    </source>
</evidence>
<reference evidence="9" key="2">
    <citation type="journal article" date="2021" name="PeerJ">
        <title>Extensive microbial diversity within the chicken gut microbiome revealed by metagenomics and culture.</title>
        <authorList>
            <person name="Gilroy R."/>
            <person name="Ravi A."/>
            <person name="Getino M."/>
            <person name="Pursley I."/>
            <person name="Horton D.L."/>
            <person name="Alikhan N.F."/>
            <person name="Baker D."/>
            <person name="Gharbi K."/>
            <person name="Hall N."/>
            <person name="Watson M."/>
            <person name="Adriaenssens E.M."/>
            <person name="Foster-Nyarko E."/>
            <person name="Jarju S."/>
            <person name="Secka A."/>
            <person name="Antonio M."/>
            <person name="Oren A."/>
            <person name="Chaudhuri R.R."/>
            <person name="La Ragione R."/>
            <person name="Hildebrand F."/>
            <person name="Pallen M.J."/>
        </authorList>
    </citation>
    <scope>NUCLEOTIDE SEQUENCE</scope>
    <source>
        <strain evidence="9">ChiSjej4B22-8148</strain>
    </source>
</reference>
<comment type="caution">
    <text evidence="9">The sequence shown here is derived from an EMBL/GenBank/DDBJ whole genome shotgun (WGS) entry which is preliminary data.</text>
</comment>
<feature type="transmembrane region" description="Helical" evidence="7">
    <location>
        <begin position="247"/>
        <end position="267"/>
    </location>
</feature>
<comment type="similarity">
    <text evidence="6">Belongs to the ABC-4 integral membrane protein family.</text>
</comment>
<dbReference type="EMBL" id="DVGK01000069">
    <property type="protein sequence ID" value="HIR13470.1"/>
    <property type="molecule type" value="Genomic_DNA"/>
</dbReference>
<evidence type="ECO:0000256" key="2">
    <source>
        <dbReference type="ARBA" id="ARBA00022475"/>
    </source>
</evidence>
<dbReference type="Pfam" id="PF02687">
    <property type="entry name" value="FtsX"/>
    <property type="match status" value="2"/>
</dbReference>
<feature type="domain" description="ABC3 transporter permease C-terminal" evidence="8">
    <location>
        <begin position="153"/>
        <end position="277"/>
    </location>
</feature>
<feature type="domain" description="ABC3 transporter permease C-terminal" evidence="8">
    <location>
        <begin position="610"/>
        <end position="726"/>
    </location>
</feature>
<keyword evidence="5 7" id="KW-0472">Membrane</keyword>
<reference evidence="9" key="1">
    <citation type="submission" date="2020-10" db="EMBL/GenBank/DDBJ databases">
        <authorList>
            <person name="Gilroy R."/>
        </authorList>
    </citation>
    <scope>NUCLEOTIDE SEQUENCE</scope>
    <source>
        <strain evidence="9">ChiSjej4B22-8148</strain>
    </source>
</reference>
<evidence type="ECO:0000256" key="1">
    <source>
        <dbReference type="ARBA" id="ARBA00004651"/>
    </source>
</evidence>
<dbReference type="InterPro" id="IPR003838">
    <property type="entry name" value="ABC3_permease_C"/>
</dbReference>
<dbReference type="GO" id="GO:0005886">
    <property type="term" value="C:plasma membrane"/>
    <property type="evidence" value="ECO:0007669"/>
    <property type="project" value="UniProtKB-SubCell"/>
</dbReference>
<protein>
    <submittedName>
        <fullName evidence="9">ABC transporter permease</fullName>
    </submittedName>
</protein>
<feature type="transmembrane region" description="Helical" evidence="7">
    <location>
        <begin position="201"/>
        <end position="227"/>
    </location>
</feature>
<dbReference type="GO" id="GO:0022857">
    <property type="term" value="F:transmembrane transporter activity"/>
    <property type="evidence" value="ECO:0007669"/>
    <property type="project" value="TreeGrafter"/>
</dbReference>